<dbReference type="KEGG" id="dma:DMR_32030"/>
<dbReference type="Proteomes" id="UP000009071">
    <property type="component" value="Chromosome"/>
</dbReference>
<name>C4XJE4_SOLM1</name>
<proteinExistence type="predicted"/>
<gene>
    <name evidence="2" type="ordered locus">DMR_32030</name>
</gene>
<keyword evidence="3" id="KW-1185">Reference proteome</keyword>
<dbReference type="AlphaFoldDB" id="C4XJE4"/>
<organism evidence="2 3">
    <name type="scientific">Solidesulfovibrio magneticus (strain ATCC 700980 / DSM 13731 / RS-1)</name>
    <name type="common">Desulfovibrio magneticus</name>
    <dbReference type="NCBI Taxonomy" id="573370"/>
    <lineage>
        <taxon>Bacteria</taxon>
        <taxon>Pseudomonadati</taxon>
        <taxon>Thermodesulfobacteriota</taxon>
        <taxon>Desulfovibrionia</taxon>
        <taxon>Desulfovibrionales</taxon>
        <taxon>Desulfovibrionaceae</taxon>
        <taxon>Solidesulfovibrio</taxon>
    </lineage>
</organism>
<feature type="region of interest" description="Disordered" evidence="1">
    <location>
        <begin position="34"/>
        <end position="76"/>
    </location>
</feature>
<dbReference type="HOGENOM" id="CLU_2648608_0_0_7"/>
<reference evidence="2 3" key="1">
    <citation type="journal article" date="2009" name="Genome Res.">
        <title>Whole genome sequence of Desulfovibrio magneticus strain RS-1 revealed common gene clusters in magnetotactic bacteria.</title>
        <authorList>
            <person name="Nakazawa H."/>
            <person name="Arakaki A."/>
            <person name="Narita-Yamada S."/>
            <person name="Yashiro I."/>
            <person name="Jinno K."/>
            <person name="Aoki N."/>
            <person name="Tsuruyama A."/>
            <person name="Okamura Y."/>
            <person name="Tanikawa S."/>
            <person name="Fujita N."/>
            <person name="Takeyama H."/>
            <person name="Matsunaga T."/>
        </authorList>
    </citation>
    <scope>NUCLEOTIDE SEQUENCE [LARGE SCALE GENOMIC DNA]</scope>
    <source>
        <strain evidence="3">ATCC 700980 / DSM 13731 / RS-1</strain>
    </source>
</reference>
<evidence type="ECO:0000313" key="3">
    <source>
        <dbReference type="Proteomes" id="UP000009071"/>
    </source>
</evidence>
<dbReference type="STRING" id="573370.DMR_32030"/>
<sequence>MPAIKIIFSPTKGVIVLANGGKETASYQRTFPLAAHPAPPAESDIGPRRPTLAFFWGGGEGPGHSSPHGESPRKRP</sequence>
<dbReference type="EMBL" id="AP010904">
    <property type="protein sequence ID" value="BAH76694.1"/>
    <property type="molecule type" value="Genomic_DNA"/>
</dbReference>
<accession>C4XJE4</accession>
<evidence type="ECO:0000313" key="2">
    <source>
        <dbReference type="EMBL" id="BAH76694.1"/>
    </source>
</evidence>
<protein>
    <submittedName>
        <fullName evidence="2">Uncharacterized protein</fullName>
    </submittedName>
</protein>
<evidence type="ECO:0000256" key="1">
    <source>
        <dbReference type="SAM" id="MobiDB-lite"/>
    </source>
</evidence>